<evidence type="ECO:0000259" key="16">
    <source>
        <dbReference type="Pfam" id="PF07715"/>
    </source>
</evidence>
<dbReference type="Pfam" id="PF07715">
    <property type="entry name" value="Plug"/>
    <property type="match status" value="1"/>
</dbReference>
<dbReference type="EMBL" id="CP158266">
    <property type="protein sequence ID" value="XDJ83841.1"/>
    <property type="molecule type" value="Genomic_DNA"/>
</dbReference>
<dbReference type="AlphaFoldDB" id="A0AB39CRH2"/>
<dbReference type="EMBL" id="CP158256">
    <property type="protein sequence ID" value="XDJ53418.1"/>
    <property type="molecule type" value="Genomic_DNA"/>
</dbReference>
<keyword evidence="9 12" id="KW-0472">Membrane</keyword>
<dbReference type="GO" id="GO:0038023">
    <property type="term" value="F:signaling receptor activity"/>
    <property type="evidence" value="ECO:0007669"/>
    <property type="project" value="InterPro"/>
</dbReference>
<feature type="domain" description="TonB-dependent receptor-like beta-barrel" evidence="15">
    <location>
        <begin position="246"/>
        <end position="743"/>
    </location>
</feature>
<name>A0AB39CRH2_9BURK</name>
<evidence type="ECO:0000256" key="1">
    <source>
        <dbReference type="ARBA" id="ARBA00004571"/>
    </source>
</evidence>
<keyword evidence="11 12" id="KW-0998">Cell outer membrane</keyword>
<evidence type="ECO:0000313" key="19">
    <source>
        <dbReference type="EMBL" id="XDJ56031.1"/>
    </source>
</evidence>
<dbReference type="NCBIfam" id="TIGR01783">
    <property type="entry name" value="TonB-siderophor"/>
    <property type="match status" value="1"/>
</dbReference>
<dbReference type="Pfam" id="PF00593">
    <property type="entry name" value="TonB_dep_Rec_b-barrel"/>
    <property type="match status" value="1"/>
</dbReference>
<keyword evidence="8 13" id="KW-0798">TonB box</keyword>
<dbReference type="PANTHER" id="PTHR32552:SF83">
    <property type="entry name" value="BLR3904 PROTEIN"/>
    <property type="match status" value="1"/>
</dbReference>
<evidence type="ECO:0000256" key="9">
    <source>
        <dbReference type="ARBA" id="ARBA00023136"/>
    </source>
</evidence>
<dbReference type="InterPro" id="IPR036942">
    <property type="entry name" value="Beta-barrel_TonB_sf"/>
</dbReference>
<dbReference type="GO" id="GO:0015891">
    <property type="term" value="P:siderophore transport"/>
    <property type="evidence" value="ECO:0007669"/>
    <property type="project" value="InterPro"/>
</dbReference>
<evidence type="ECO:0000256" key="7">
    <source>
        <dbReference type="ARBA" id="ARBA00023065"/>
    </source>
</evidence>
<evidence type="ECO:0000256" key="12">
    <source>
        <dbReference type="PROSITE-ProRule" id="PRU01360"/>
    </source>
</evidence>
<evidence type="ECO:0000313" key="21">
    <source>
        <dbReference type="EMBL" id="XDJ83841.1"/>
    </source>
</evidence>
<keyword evidence="5 12" id="KW-0812">Transmembrane</keyword>
<evidence type="ECO:0000259" key="15">
    <source>
        <dbReference type="Pfam" id="PF00593"/>
    </source>
</evidence>
<evidence type="ECO:0000256" key="8">
    <source>
        <dbReference type="ARBA" id="ARBA00023077"/>
    </source>
</evidence>
<dbReference type="InterPro" id="IPR010105">
    <property type="entry name" value="TonB_sidphr_rcpt"/>
</dbReference>
<gene>
    <name evidence="21" type="ORF">ABRY96_06470</name>
    <name evidence="20" type="ORF">ABRY97_07785</name>
    <name evidence="19" type="ORF">ABRZ00_02280</name>
    <name evidence="18" type="ORF">ABRZ01_02640</name>
    <name evidence="17" type="ORF">ABRZ02_00110</name>
</gene>
<evidence type="ECO:0000256" key="14">
    <source>
        <dbReference type="SAM" id="SignalP"/>
    </source>
</evidence>
<dbReference type="GO" id="GO:0009279">
    <property type="term" value="C:cell outer membrane"/>
    <property type="evidence" value="ECO:0007669"/>
    <property type="project" value="UniProtKB-SubCell"/>
</dbReference>
<feature type="chain" id="PRO_5044174482" evidence="14">
    <location>
        <begin position="41"/>
        <end position="779"/>
    </location>
</feature>
<reference evidence="17" key="1">
    <citation type="submission" date="2024-05" db="EMBL/GenBank/DDBJ databases">
        <authorList>
            <person name="Luo Y.-C."/>
            <person name="Nicholds J."/>
            <person name="Mortimer T."/>
            <person name="Maboni G."/>
        </authorList>
    </citation>
    <scope>NUCLEOTIDE SEQUENCE</scope>
    <source>
        <strain evidence="21">143751</strain>
        <strain evidence="20">143811</strain>
        <strain evidence="19">150221</strain>
        <strain evidence="18">150964</strain>
        <strain evidence="17">153271</strain>
    </source>
</reference>
<proteinExistence type="inferred from homology"/>
<dbReference type="FunFam" id="2.170.130.10:FF:000001">
    <property type="entry name" value="Catecholate siderophore TonB-dependent receptor"/>
    <property type="match status" value="1"/>
</dbReference>
<evidence type="ECO:0000313" key="20">
    <source>
        <dbReference type="EMBL" id="XDJ73539.1"/>
    </source>
</evidence>
<protein>
    <submittedName>
        <fullName evidence="17">TonB-dependent siderophore receptor</fullName>
    </submittedName>
</protein>
<dbReference type="EMBL" id="CP158253">
    <property type="protein sequence ID" value="XDJ44747.1"/>
    <property type="molecule type" value="Genomic_DNA"/>
</dbReference>
<dbReference type="EMBL" id="CP158264">
    <property type="protein sequence ID" value="XDJ73539.1"/>
    <property type="molecule type" value="Genomic_DNA"/>
</dbReference>
<feature type="domain" description="TonB-dependent receptor plug" evidence="16">
    <location>
        <begin position="74"/>
        <end position="173"/>
    </location>
</feature>
<dbReference type="PROSITE" id="PS52016">
    <property type="entry name" value="TONB_DEPENDENT_REC_3"/>
    <property type="match status" value="1"/>
</dbReference>
<dbReference type="Gene3D" id="2.170.130.10">
    <property type="entry name" value="TonB-dependent receptor, plug domain"/>
    <property type="match status" value="1"/>
</dbReference>
<dbReference type="EMBL" id="CP158257">
    <property type="protein sequence ID" value="XDJ56031.1"/>
    <property type="molecule type" value="Genomic_DNA"/>
</dbReference>
<comment type="similarity">
    <text evidence="2 12 13">Belongs to the TonB-dependent receptor family.</text>
</comment>
<evidence type="ECO:0000256" key="2">
    <source>
        <dbReference type="ARBA" id="ARBA00009810"/>
    </source>
</evidence>
<evidence type="ECO:0000256" key="3">
    <source>
        <dbReference type="ARBA" id="ARBA00022448"/>
    </source>
</evidence>
<keyword evidence="3 12" id="KW-0813">Transport</keyword>
<dbReference type="GO" id="GO:0015344">
    <property type="term" value="F:siderophore uptake transmembrane transporter activity"/>
    <property type="evidence" value="ECO:0007669"/>
    <property type="project" value="TreeGrafter"/>
</dbReference>
<feature type="signal peptide" evidence="14">
    <location>
        <begin position="1"/>
        <end position="40"/>
    </location>
</feature>
<keyword evidence="6 14" id="KW-0732">Signal</keyword>
<accession>A0AB39CRH2</accession>
<evidence type="ECO:0000256" key="11">
    <source>
        <dbReference type="ARBA" id="ARBA00023237"/>
    </source>
</evidence>
<dbReference type="RefSeq" id="WP_368644402.1">
    <property type="nucleotide sequence ID" value="NZ_CP158253.1"/>
</dbReference>
<evidence type="ECO:0000256" key="13">
    <source>
        <dbReference type="RuleBase" id="RU003357"/>
    </source>
</evidence>
<evidence type="ECO:0000256" key="10">
    <source>
        <dbReference type="ARBA" id="ARBA00023170"/>
    </source>
</evidence>
<dbReference type="InterPro" id="IPR000531">
    <property type="entry name" value="Beta-barrel_TonB"/>
</dbReference>
<dbReference type="GeneID" id="93066324"/>
<dbReference type="InterPro" id="IPR012910">
    <property type="entry name" value="Plug_dom"/>
</dbReference>
<dbReference type="SUPFAM" id="SSF56935">
    <property type="entry name" value="Porins"/>
    <property type="match status" value="1"/>
</dbReference>
<sequence>MKPINEHHTQKATKRPLSHTTSLSAALCGALTVAPGFALAQSTGVAELAPVQVTGSAPDFKVDHVQSVKFQAPLVDTPQTISIVPSEILEQQGAQSLQDVLRNVPGITFSSGEGGAGWGDMFTIRGFSAEQSITVDGVRDSQLSTRTDLFNLEQAEVYKGTGSIESGVAAVGGSVNLVSKTPHLGSLYRASLGAGTDQYRRATVDINHQLGESTAFRINAMGHHNRVAGRGPTEFERWGFAPSLSFGLGTPTRATLSYFHQKDKNIPDFGVPVGRDGERMQYISRDYWGGLKNADTEETEVDAFDLNLEHDFTDKASIRNHTRWSQTKRFTYLTTGGRLLNAPGATHQGQIIPGPGGSNYWGYDGNGNEVYPSGYWAVARLFGNTNAYRGKIFANQTDLNLDFQTGAVRHRMVTGVEYYQESYRKDPYSRWLPDIGGGRYVIDARNPDTRYSGPWANKTSTDSSGAEVTNLGVYAYDQITLTPQWEVAAGLRHDRYKVKWYEANGQVAPYRQSDGIWSGRLGLIYKPAENGSVYLSYSRASQPSAAAAASRDGGAGTSGRGQEATVTTYSPGVASTWELGTKWELFDRRLLATAALFQVERSNPSDTDDEGNPTQRAAKERVRGLELGLAGSITPRWSAYAGAAFMRSKILEDAADPLQAGGKMKNVPDMTFNLWTTYDFTNQVAGSLGAQYIGKRRFVAGNRITDKGGHSSDVYAPSYWVANAALSYRAHKNLNLRLNVNNLFDTFYYQQVSSSSDGFQLFGVPGAGHTVILSAEASF</sequence>
<organism evidence="17">
    <name type="scientific">Castellaniella ginsengisoli</name>
    <dbReference type="NCBI Taxonomy" id="546114"/>
    <lineage>
        <taxon>Bacteria</taxon>
        <taxon>Pseudomonadati</taxon>
        <taxon>Pseudomonadota</taxon>
        <taxon>Betaproteobacteria</taxon>
        <taxon>Burkholderiales</taxon>
        <taxon>Alcaligenaceae</taxon>
        <taxon>Castellaniella</taxon>
    </lineage>
</organism>
<keyword evidence="10 17" id="KW-0675">Receptor</keyword>
<keyword evidence="4 12" id="KW-1134">Transmembrane beta strand</keyword>
<evidence type="ECO:0000313" key="17">
    <source>
        <dbReference type="EMBL" id="XDJ44747.1"/>
    </source>
</evidence>
<dbReference type="CDD" id="cd01347">
    <property type="entry name" value="ligand_gated_channel"/>
    <property type="match status" value="1"/>
</dbReference>
<evidence type="ECO:0000256" key="6">
    <source>
        <dbReference type="ARBA" id="ARBA00022729"/>
    </source>
</evidence>
<evidence type="ECO:0000313" key="18">
    <source>
        <dbReference type="EMBL" id="XDJ53418.1"/>
    </source>
</evidence>
<evidence type="ECO:0000256" key="4">
    <source>
        <dbReference type="ARBA" id="ARBA00022452"/>
    </source>
</evidence>
<dbReference type="KEGG" id="cgin:ABRZ00_02280"/>
<evidence type="ECO:0000256" key="5">
    <source>
        <dbReference type="ARBA" id="ARBA00022692"/>
    </source>
</evidence>
<keyword evidence="7" id="KW-0406">Ion transport</keyword>
<dbReference type="Gene3D" id="2.40.170.20">
    <property type="entry name" value="TonB-dependent receptor, beta-barrel domain"/>
    <property type="match status" value="1"/>
</dbReference>
<dbReference type="InterPro" id="IPR037066">
    <property type="entry name" value="Plug_dom_sf"/>
</dbReference>
<dbReference type="InterPro" id="IPR039426">
    <property type="entry name" value="TonB-dep_rcpt-like"/>
</dbReference>
<dbReference type="PANTHER" id="PTHR32552">
    <property type="entry name" value="FERRICHROME IRON RECEPTOR-RELATED"/>
    <property type="match status" value="1"/>
</dbReference>
<comment type="subcellular location">
    <subcellularLocation>
        <location evidence="1 12">Cell outer membrane</location>
        <topology evidence="1 12">Multi-pass membrane protein</topology>
    </subcellularLocation>
</comment>